<dbReference type="GO" id="GO:0008083">
    <property type="term" value="F:growth factor activity"/>
    <property type="evidence" value="ECO:0007669"/>
    <property type="project" value="TreeGrafter"/>
</dbReference>
<dbReference type="GO" id="GO:0005121">
    <property type="term" value="F:Toll binding"/>
    <property type="evidence" value="ECO:0007669"/>
    <property type="project" value="TreeGrafter"/>
</dbReference>
<keyword evidence="4" id="KW-1185">Reference proteome</keyword>
<feature type="chain" id="PRO_5043351715" description="Spaetzle domain-containing protein" evidence="2">
    <location>
        <begin position="24"/>
        <end position="230"/>
    </location>
</feature>
<gene>
    <name evidence="3" type="ORF">PUN28_015375</name>
</gene>
<dbReference type="EMBL" id="JADYXP020000017">
    <property type="protein sequence ID" value="KAL0106773.1"/>
    <property type="molecule type" value="Genomic_DNA"/>
</dbReference>
<feature type="signal peptide" evidence="2">
    <location>
        <begin position="1"/>
        <end position="23"/>
    </location>
</feature>
<evidence type="ECO:0000313" key="3">
    <source>
        <dbReference type="EMBL" id="KAL0106773.1"/>
    </source>
</evidence>
<feature type="region of interest" description="Disordered" evidence="1">
    <location>
        <begin position="203"/>
        <end position="230"/>
    </location>
</feature>
<accession>A0AAW2ETW8</accession>
<dbReference type="GO" id="GO:0021556">
    <property type="term" value="P:central nervous system formation"/>
    <property type="evidence" value="ECO:0007669"/>
    <property type="project" value="TreeGrafter"/>
</dbReference>
<dbReference type="PANTHER" id="PTHR23199">
    <property type="entry name" value="NEUROTROPHIN 1-RELATED"/>
    <property type="match status" value="1"/>
</dbReference>
<reference evidence="3 4" key="1">
    <citation type="submission" date="2023-03" db="EMBL/GenBank/DDBJ databases">
        <title>High recombination rates correlate with genetic variation in Cardiocondyla obscurior ants.</title>
        <authorList>
            <person name="Errbii M."/>
        </authorList>
    </citation>
    <scope>NUCLEOTIDE SEQUENCE [LARGE SCALE GENOMIC DNA]</scope>
    <source>
        <strain evidence="3">Alpha-2009</strain>
        <tissue evidence="3">Whole body</tissue>
    </source>
</reference>
<evidence type="ECO:0000256" key="2">
    <source>
        <dbReference type="SAM" id="SignalP"/>
    </source>
</evidence>
<dbReference type="Proteomes" id="UP001430953">
    <property type="component" value="Unassembled WGS sequence"/>
</dbReference>
<keyword evidence="2" id="KW-0732">Signal</keyword>
<evidence type="ECO:0008006" key="5">
    <source>
        <dbReference type="Google" id="ProtNLM"/>
    </source>
</evidence>
<dbReference type="InterPro" id="IPR029034">
    <property type="entry name" value="Cystine-knot_cytokine"/>
</dbReference>
<dbReference type="Gene3D" id="2.10.90.10">
    <property type="entry name" value="Cystine-knot cytokines"/>
    <property type="match status" value="1"/>
</dbReference>
<dbReference type="GO" id="GO:0005576">
    <property type="term" value="C:extracellular region"/>
    <property type="evidence" value="ECO:0007669"/>
    <property type="project" value="TreeGrafter"/>
</dbReference>
<sequence>MLAVSRCLVVWLTAVLCPRLTAANNLTLFPSRSPKEHSFKGHISDVTEPLEEPYKRMTYREMQMILQKEGGEDGLPVECCPTVEEMIQPRGGRTREDMLVPLYREGENVQRFFEYSCRPDVLDKPCRFVDRKFSNQSRCVQKYSFAYAIVQNPGSEQHRRHHHREHYHFSAFSGNTASGSGWTLDYIKVRSGCSCEIIPKPKKKRIASTKARKAKSKQRHQRNQELDFET</sequence>
<name>A0AAW2ETW8_9HYME</name>
<evidence type="ECO:0000256" key="1">
    <source>
        <dbReference type="SAM" id="MobiDB-lite"/>
    </source>
</evidence>
<dbReference type="PANTHER" id="PTHR23199:SF12">
    <property type="entry name" value="NEUROTROPHIN 1-RELATED"/>
    <property type="match status" value="1"/>
</dbReference>
<organism evidence="3 4">
    <name type="scientific">Cardiocondyla obscurior</name>
    <dbReference type="NCBI Taxonomy" id="286306"/>
    <lineage>
        <taxon>Eukaryota</taxon>
        <taxon>Metazoa</taxon>
        <taxon>Ecdysozoa</taxon>
        <taxon>Arthropoda</taxon>
        <taxon>Hexapoda</taxon>
        <taxon>Insecta</taxon>
        <taxon>Pterygota</taxon>
        <taxon>Neoptera</taxon>
        <taxon>Endopterygota</taxon>
        <taxon>Hymenoptera</taxon>
        <taxon>Apocrita</taxon>
        <taxon>Aculeata</taxon>
        <taxon>Formicoidea</taxon>
        <taxon>Formicidae</taxon>
        <taxon>Myrmicinae</taxon>
        <taxon>Cardiocondyla</taxon>
    </lineage>
</organism>
<dbReference type="AlphaFoldDB" id="A0AAW2ETW8"/>
<comment type="caution">
    <text evidence="3">The sequence shown here is derived from an EMBL/GenBank/DDBJ whole genome shotgun (WGS) entry which is preliminary data.</text>
</comment>
<protein>
    <recommendedName>
        <fullName evidence="5">Spaetzle domain-containing protein</fullName>
    </recommendedName>
</protein>
<dbReference type="GO" id="GO:0045087">
    <property type="term" value="P:innate immune response"/>
    <property type="evidence" value="ECO:0007669"/>
    <property type="project" value="TreeGrafter"/>
</dbReference>
<feature type="compositionally biased region" description="Basic residues" evidence="1">
    <location>
        <begin position="203"/>
        <end position="221"/>
    </location>
</feature>
<proteinExistence type="predicted"/>
<dbReference type="InterPro" id="IPR052444">
    <property type="entry name" value="Spz/Toll_ligand-like"/>
</dbReference>
<evidence type="ECO:0000313" key="4">
    <source>
        <dbReference type="Proteomes" id="UP001430953"/>
    </source>
</evidence>